<keyword evidence="2" id="KW-1185">Reference proteome</keyword>
<gene>
    <name evidence="1" type="ORF">XENOCAPTIV_030837</name>
</gene>
<dbReference type="Proteomes" id="UP001434883">
    <property type="component" value="Unassembled WGS sequence"/>
</dbReference>
<reference evidence="1 2" key="1">
    <citation type="submission" date="2021-06" db="EMBL/GenBank/DDBJ databases">
        <authorList>
            <person name="Palmer J.M."/>
        </authorList>
    </citation>
    <scope>NUCLEOTIDE SEQUENCE [LARGE SCALE GENOMIC DNA]</scope>
    <source>
        <strain evidence="1 2">XC_2019</strain>
        <tissue evidence="1">Muscle</tissue>
    </source>
</reference>
<name>A0ABV0S311_9TELE</name>
<comment type="caution">
    <text evidence="1">The sequence shown here is derived from an EMBL/GenBank/DDBJ whole genome shotgun (WGS) entry which is preliminary data.</text>
</comment>
<proteinExistence type="predicted"/>
<evidence type="ECO:0008006" key="3">
    <source>
        <dbReference type="Google" id="ProtNLM"/>
    </source>
</evidence>
<protein>
    <recommendedName>
        <fullName evidence="3">Monoglyceride lipase</fullName>
    </recommendedName>
</protein>
<dbReference type="EMBL" id="JAHRIN010067316">
    <property type="protein sequence ID" value="MEQ2214296.1"/>
    <property type="molecule type" value="Genomic_DNA"/>
</dbReference>
<accession>A0ABV0S311</accession>
<sequence>MDGVTAAVCFLVAAFSCYLYGGSDVLSSLLRVSVADEPSMPEPGDAPRRSPQGVPYTKLRHIVNADGLHLFCRYWEPTGPPRHAVSLDVNQ</sequence>
<evidence type="ECO:0000313" key="2">
    <source>
        <dbReference type="Proteomes" id="UP001434883"/>
    </source>
</evidence>
<evidence type="ECO:0000313" key="1">
    <source>
        <dbReference type="EMBL" id="MEQ2214296.1"/>
    </source>
</evidence>
<organism evidence="1 2">
    <name type="scientific">Xenoophorus captivus</name>
    <dbReference type="NCBI Taxonomy" id="1517983"/>
    <lineage>
        <taxon>Eukaryota</taxon>
        <taxon>Metazoa</taxon>
        <taxon>Chordata</taxon>
        <taxon>Craniata</taxon>
        <taxon>Vertebrata</taxon>
        <taxon>Euteleostomi</taxon>
        <taxon>Actinopterygii</taxon>
        <taxon>Neopterygii</taxon>
        <taxon>Teleostei</taxon>
        <taxon>Neoteleostei</taxon>
        <taxon>Acanthomorphata</taxon>
        <taxon>Ovalentaria</taxon>
        <taxon>Atherinomorphae</taxon>
        <taxon>Cyprinodontiformes</taxon>
        <taxon>Goodeidae</taxon>
        <taxon>Xenoophorus</taxon>
    </lineage>
</organism>